<protein>
    <submittedName>
        <fullName evidence="1">Uncharacterized protein</fullName>
    </submittedName>
</protein>
<name>A0ABP0FCD6_CLALP</name>
<keyword evidence="2" id="KW-1185">Reference proteome</keyword>
<comment type="caution">
    <text evidence="1">The sequence shown here is derived from an EMBL/GenBank/DDBJ whole genome shotgun (WGS) entry which is preliminary data.</text>
</comment>
<proteinExistence type="predicted"/>
<sequence>MRRKSVLFISGISLLIGILAFSTIFAVITFRSSRPEATERKVQAQLNQPEGVWPRNSSTKIDSKSTLNESDAVDSHSFTLKANAWTDSTTQSLVNRQVETTRVNGTENLQMLSNTTKETATQASEATTVLLPIVISLPTETSTSILVQTLMATRNATLSINISMKTRTGSAEITKPTTVFTEAHDSNSASLRLTSTSELSSIVPAPAQLSRMVHLKHETAGRLLRQICNFLKENFGICLYDIHSRGYLKKCSSFHITQRAHNCLLCRLVNFCKDNSPPF</sequence>
<organism evidence="1 2">
    <name type="scientific">Clavelina lepadiformis</name>
    <name type="common">Light-bulb sea squirt</name>
    <name type="synonym">Ascidia lepadiformis</name>
    <dbReference type="NCBI Taxonomy" id="159417"/>
    <lineage>
        <taxon>Eukaryota</taxon>
        <taxon>Metazoa</taxon>
        <taxon>Chordata</taxon>
        <taxon>Tunicata</taxon>
        <taxon>Ascidiacea</taxon>
        <taxon>Aplousobranchia</taxon>
        <taxon>Clavelinidae</taxon>
        <taxon>Clavelina</taxon>
    </lineage>
</organism>
<dbReference type="Proteomes" id="UP001642483">
    <property type="component" value="Unassembled WGS sequence"/>
</dbReference>
<reference evidence="1 2" key="1">
    <citation type="submission" date="2024-02" db="EMBL/GenBank/DDBJ databases">
        <authorList>
            <person name="Daric V."/>
            <person name="Darras S."/>
        </authorList>
    </citation>
    <scope>NUCLEOTIDE SEQUENCE [LARGE SCALE GENOMIC DNA]</scope>
</reference>
<evidence type="ECO:0000313" key="2">
    <source>
        <dbReference type="Proteomes" id="UP001642483"/>
    </source>
</evidence>
<accession>A0ABP0FCD6</accession>
<gene>
    <name evidence="1" type="ORF">CVLEPA_LOCUS5599</name>
</gene>
<evidence type="ECO:0000313" key="1">
    <source>
        <dbReference type="EMBL" id="CAK8676110.1"/>
    </source>
</evidence>
<dbReference type="EMBL" id="CAWYQH010000024">
    <property type="protein sequence ID" value="CAK8676110.1"/>
    <property type="molecule type" value="Genomic_DNA"/>
</dbReference>